<evidence type="ECO:0000313" key="3">
    <source>
        <dbReference type="Proteomes" id="UP000293300"/>
    </source>
</evidence>
<gene>
    <name evidence="2" type="ORF">EZL74_11475</name>
</gene>
<dbReference type="PROSITE" id="PS50835">
    <property type="entry name" value="IG_LIKE"/>
    <property type="match status" value="2"/>
</dbReference>
<dbReference type="SMART" id="SM00409">
    <property type="entry name" value="IG"/>
    <property type="match status" value="7"/>
</dbReference>
<dbReference type="InterPro" id="IPR006626">
    <property type="entry name" value="PbH1"/>
</dbReference>
<dbReference type="InterPro" id="IPR013783">
    <property type="entry name" value="Ig-like_fold"/>
</dbReference>
<proteinExistence type="predicted"/>
<dbReference type="InterPro" id="IPR036179">
    <property type="entry name" value="Ig-like_dom_sf"/>
</dbReference>
<dbReference type="PROSITE" id="PS00018">
    <property type="entry name" value="EF_HAND_1"/>
    <property type="match status" value="1"/>
</dbReference>
<dbReference type="InterPro" id="IPR044023">
    <property type="entry name" value="Ig_7"/>
</dbReference>
<evidence type="ECO:0000313" key="2">
    <source>
        <dbReference type="EMBL" id="TBX65986.1"/>
    </source>
</evidence>
<dbReference type="Pfam" id="PF20009">
    <property type="entry name" value="GEVED"/>
    <property type="match status" value="1"/>
</dbReference>
<feature type="domain" description="Ig-like" evidence="1">
    <location>
        <begin position="3665"/>
        <end position="3743"/>
    </location>
</feature>
<evidence type="ECO:0000259" key="1">
    <source>
        <dbReference type="PROSITE" id="PS50835"/>
    </source>
</evidence>
<dbReference type="SUPFAM" id="SSF48726">
    <property type="entry name" value="Immunoglobulin"/>
    <property type="match status" value="1"/>
</dbReference>
<dbReference type="InterPro" id="IPR007110">
    <property type="entry name" value="Ig-like_dom"/>
</dbReference>
<organism evidence="2 3">
    <name type="scientific">Flavobacterium silvisoli</name>
    <dbReference type="NCBI Taxonomy" id="2529433"/>
    <lineage>
        <taxon>Bacteria</taxon>
        <taxon>Pseudomonadati</taxon>
        <taxon>Bacteroidota</taxon>
        <taxon>Flavobacteriia</taxon>
        <taxon>Flavobacteriales</taxon>
        <taxon>Flavobacteriaceae</taxon>
        <taxon>Flavobacterium</taxon>
    </lineage>
</organism>
<dbReference type="Gene3D" id="2.60.120.260">
    <property type="entry name" value="Galactose-binding domain-like"/>
    <property type="match status" value="1"/>
</dbReference>
<dbReference type="InterPro" id="IPR003599">
    <property type="entry name" value="Ig_sub"/>
</dbReference>
<dbReference type="InterPro" id="IPR018247">
    <property type="entry name" value="EF_Hand_1_Ca_BS"/>
</dbReference>
<name>A0A4Q9YR67_9FLAO</name>
<dbReference type="Gene3D" id="2.60.40.10">
    <property type="entry name" value="Immunoglobulins"/>
    <property type="match status" value="7"/>
</dbReference>
<dbReference type="EMBL" id="SJPE01000016">
    <property type="protein sequence ID" value="TBX65986.1"/>
    <property type="molecule type" value="Genomic_DNA"/>
</dbReference>
<accession>A0A4Q9YR67</accession>
<dbReference type="Pfam" id="PF19081">
    <property type="entry name" value="Ig_7"/>
    <property type="match status" value="4"/>
</dbReference>
<dbReference type="InterPro" id="IPR036439">
    <property type="entry name" value="Dockerin_dom_sf"/>
</dbReference>
<dbReference type="SUPFAM" id="SSF63446">
    <property type="entry name" value="Type I dockerin domain"/>
    <property type="match status" value="1"/>
</dbReference>
<dbReference type="OrthoDB" id="906679at2"/>
<dbReference type="Proteomes" id="UP000293300">
    <property type="component" value="Unassembled WGS sequence"/>
</dbReference>
<protein>
    <recommendedName>
        <fullName evidence="1">Ig-like domain-containing protein</fullName>
    </recommendedName>
</protein>
<dbReference type="GO" id="GO:0000272">
    <property type="term" value="P:polysaccharide catabolic process"/>
    <property type="evidence" value="ECO:0007669"/>
    <property type="project" value="InterPro"/>
</dbReference>
<comment type="caution">
    <text evidence="2">The sequence shown here is derived from an EMBL/GenBank/DDBJ whole genome shotgun (WGS) entry which is preliminary data.</text>
</comment>
<dbReference type="SMART" id="SM00710">
    <property type="entry name" value="PbH1"/>
    <property type="match status" value="13"/>
</dbReference>
<dbReference type="RefSeq" id="WP_131476765.1">
    <property type="nucleotide sequence ID" value="NZ_SJPE01000016.1"/>
</dbReference>
<feature type="domain" description="Ig-like" evidence="1">
    <location>
        <begin position="3406"/>
        <end position="3503"/>
    </location>
</feature>
<dbReference type="InterPro" id="IPR045474">
    <property type="entry name" value="GEVED"/>
</dbReference>
<dbReference type="Gene3D" id="2.60.40.2700">
    <property type="match status" value="1"/>
</dbReference>
<keyword evidence="3" id="KW-1185">Reference proteome</keyword>
<reference evidence="2 3" key="1">
    <citation type="submission" date="2019-02" db="EMBL/GenBank/DDBJ databases">
        <title>Flavobacterium sp. RD-2-33 isolated from forest soil.</title>
        <authorList>
            <person name="Chaudhary D.K."/>
        </authorList>
    </citation>
    <scope>NUCLEOTIDE SEQUENCE [LARGE SCALE GENOMIC DNA]</scope>
    <source>
        <strain evidence="2 3">RD-2-33</strain>
    </source>
</reference>
<sequence>MNNNYNPLCDSTDTSRKRTWQKKIALLLFFVMFSVFGVSAQVTTNGGSGLAGTYGSLSAAITALNGATITSPVVITLSGNETAPAGGYSITKSGTSTNTITIQGSSSTITASSGLTAGSKTDAIFKIIGGDYITIQNFTMVENSANTTAAVATNNMTEFGVALFAASTTDGAQNNTIQNNIITLSSATGYQNAIGVFSTTASSSTNGAQAAASIAGTNSNNKFYGNTISGVAHGFYFISPAQTATVFESGNDIGGTSSATGNTITYGISNTAGDLGFTSYSGSTPAGVYFRNVVGNSVRYNTITSQSGLTLTSGGIFSANGTSPTGVTYTSNFSNNTITITNASTTAVTGIDFGSGLSTGTIIANNNNITLNQNASAANSAAYVGIKASYSSATNTCNSNNITINQTTSGTGVTSSTLTGITQAGAATTINALNNIILFNQTTSSSSAVTSAVNGIVATSASTTVNIGSAGNGNTITVKQDVTGSGSYGSGALSFINVGAGHGTLNVIGNTINNTGSLIRTTSGSTYGINHNGTIVTALAVNNNTINLGFGSTGPSSVYGIYSNSSTVLTGGYSLANNTITLAGTVGSSTAYGIYNADGGSVSNKTVTGNTITISGASTTLKGVYIGYANILTISGNTFDLSSTATAPTAMVGLDVITNATGAHSITNNTITQLTFSGVITSSPTVSGIAIASGNAANVFGSTIKGISVGAATSSGSPIVDGVLVSGGTAINVYQNKIYGITTASTGTSTVVNGIRISGGTANNVYNNLIGGLTASAAASTDALRGISVTSTTTSSTQKIYYNTIYLNGTSSGANFGSSGIYHVYSATATTSALDMRNNIIVNASGANGTGLAVAFRRSSATDLANYATTSNNNLFYGTSGVYNNGTTTYAFGPFQTLVSTRETASKSQNPTFVSTTGSDATFLNFANGAINLAGGNAQVISGYTTDYSGATRDGSAPDMGAYEFNQGSIPAPTIAGFTTAFSPSAPIYLCSAGGSVVTITGTALDTVSSVLFNGGSGVNLAGTITAQSATSLTVTSPAGVVDGIIRVINPGGSADSSTAFTTADPPTVGVSSAATICSGSSTTLTATGANTYVWSPSLGLNGTTGSSVLASPTTSTTYTVTGTSTAGCTATATVAVSVSPVASAISIAKNPGTICIGGTTTLTASGGTVSSSASNYGFAATSGTFTPLSGATAVTSIKADTAISTAVPIGFSFNFGGTNYTNVYADSNGILSFNASATSQTTNTFTSSNNIYPLIAPLWDDNDGSQTVTPGSASYLTTGTAGNRVFTFEWLNWEWNYLANDAVISFQVKLYEADGRIEFIYRSDSAAPVSPSASIGIATANGNYLSLNNSSANPTASSTVNTTTIATKPVTGQVYSFIPPTQPTFAWSPSTGLFTDAAATVPYSGGSQKVVYSKSNSAQTYTATATLGSCPITSSVTVTPNALPTISTNGTSTICAGGAGASLTATGGVSYSWTPTTGLSAANVANPTATPSTTTIYTVTGTDANGCQNTATATVTVNTPVVITTQPANQTAVENGSVSFSVVASGTSPGYQWQYSTNGGSSWSNVEGETSSTYTIASAPASLNNNQYRVIVSGTAPCGSVTSSVVTLLVGSVAIATQPANQTICSNSSATYSIVATGTVTSYQWQYSTNGTTWFDLDGQTNSTLELSGLSSANTGTLFRCSLNAGALNSNSASLTVYDAIVIGTQPASQTVCSNAASVTFTSAATGSGVSYLWQVSTNGGSSWTNISGATAATYTINTPGVGLNNNQYRVVVSGTAPCAAVTSNAATLTVTDVAVAASSTSICIGQSVTLSATYTGVPNTTSSSWVCATTGSGATTAVSGDSAVVTPTAAGTYVYTFTTNGSCSFTRTVSVTVNALPIISAVTATPATVCSGGTINLAATSTAIAAGSVTLGTGTATTSTAGISPYSASWEGSRIQYLVKASELTALGLVAGNITSLAFNVTTAGSYTQQGYTVKIGHTNDAAFSGAYATINGSFTTVYGPVAKTTPAVGNDVLTFTTPFSWNGTSNIVVEICHDNDPTATCSSCYGSTSTVSYSTTTYNSVYGKYADNTAMCGTTNGSTISTFTNRPNMIFAGQASTNLASTYTWSWNTSPAVTTATGTTSVANTSGSAVSQTFTATATNTAGCISSLTSSAVTVNSTIPTPTATNGTQCGTGTPTCSVTGSGRPGNTFRWYTVSTNGTAISGQTGSTLVAPYTIAATTTFYVAEFDGLCEGPRVAVTQTVTTPFAFALSASTATNCSGSNSLTPVTITTNGGYDTFTWSNSATVSGDSSIGWTFRPTTTTTYTLTATGGGCSTTANVVVTPTALPVVTVTANPAAICVGASSTLTALTKTVTAGTAKIGSGTTAEFSYSIFRHGYGNGDFRHQLLYTASELSAAGLSAGPLTSVSFNVTTLGSTGYTNYKISLANVSATALTTTFDTSALTQVYLAPSFTLAAGLNTFTFGTGAGSSGFVWDGTSSILVNICYTVSGSNSTSYVEASTTSSNTNSQLLGTTGACTATTATTAVTSRPNATFAGQVASQGVGTLAYTWNGSSTTGNVLTASPTTTTTYTVYGLNGTTGCTGTATATVTVYAPPTAPSVTNAVQCGARVPLVSVADTNGYTTPTFKWYADNTTNTALQTSTSTTFTGSISTTTTFYVSVVSPGGCESPRAAVTTTVVAPATLTVTPDTTVCTAGSTTLTASGAVSYTWSPALGLNGTTGASVVATPSATTTYSVTGVDSNGCTTAAATVKVTVAPYPTAVTITPGAASVCTNGVMSLTASGGTFIGSGNATSGTGTTLTSSTSYPTAFANYWYKNWQQYLFTKAELNAIGITGASNITSLKFNIAALPDAATSITDYSVKIASTANTALSTFTTTGLTNVFGPAAVSPVVGVNTITFSTPYAWDGNSNIIIDIRQSEGYGSANATTYYTATTNNSVIYAYDSGPSSTFYTSSPTATTSTSRPNLVFGYTATVSSPITWSPTTDLYTDAAGTTAYTGGAASIVYTKPSMERTYTATASNGACTTPATITVTPVALPTFAINGTTTICKGQSTVLTATGAGLTYTWSPALGLNGTTGATVTANPTVTTTYTVEATNASGCKSIQTVTVTVSEPGAILSGTTSQLGIPGGNTTFSVVTASGATYTYQWQLNDGSGWVNLDNDSHYSGVNTATLTVTNIQEAWSGYQYQCLVTGASPCATLTPIVATLTISSTGIETQPQNVTVCDPGTTSFSIVTNGDEPYGILWQMSTDNGVTFTDVSEGTDSVTGLTFTGVDTTTLAVSGVTFANNGIKFLCVLNYYLLSDSATLTVKQPVAASNPANQTVCASGGTATFSTTATGSDLAYQWQFSTNGGTTWASYTGTGATTASISIVNPALGLNGTQYRVVVSGNAACSSVTTAAATLFINNPTITAAPVAATVLRGNAATFTVAASAATSYQWQRSATLNGTYVDVVDATPTGVSYTGATTANLTVLTSATTATGTNDFYRCVVTNNGCTVTSTGASLTVNWYCTPAPTSVDGTGITNVTMGDINNTTAAETGNYGDYTTYNTSAAQLSTVNFAITYATGYTYGTKIWIDFNDNGSFADSGEQVYFGLSTNTNPTTLSGSFLVPLTAPLGSHRMRIGGSDNDAGVDPCYSSTFAAFEDYTFTVTAAPTCSGTPVAGTASTPNVSLCSGGLGTTLTLTGYTTGVTNVTLQWYMSTNGTTFTPIAGATRDMLFTDSLTTNTSYYCAVTCTNSNQTVNSNIVDITVYDPQVASSTPAGRCGTGTVTLGATANAGSVINWFAAATGGTSLGTGTSFTTPSIATTTTYYAEASTSAGLRSQGGLGNTSIPTSTGASAERGIVFTANSNGTIVSAQYYSPTLNVTNAVTARLVDNTTGTQVGSSVSLSIPQGATAGFYTMNLNFPVTAGTTYRLLASFSQSVNRISTGANYATAAFNNLGTLGTITSGYDSGVSTTSYNYFHNIVAQVPGCTSARTAVVATVTPAPTATISYATPICSTAGVAAVTLNGTNAYTGGTFSSTAGLVIDPATGAINVASSTPGTYTVTYAIPDTGYCTGLSTTTTVTINQALTSGFAYDFANYCTNQGVITPTVSGTAGVFTASPAGLSINATTGAITLATSAAGTYTVTNTVSVAGCANSVSTFDVTVNTAVAITSQPVSVSKLPGDNASFSVAATGTGLTYQWEVNNGSGWTALSGETASTLSLTAVTSEMNGYQYRVVVSGAAACASVTSSVVTLTVSTAAIATQPVNFTACSEGANTASFSVTTTGTVDTYQWQVSTNGTTWTDITNGGIYADATTATLSLSGLSLTNDQWQFRVVLNSAVYSNPATLTIKTAVAIATQPSSTTGCTGGSASFTVAATGSGLGYQWQVSTNGTTWNNVSGATSATLTLNSLTASMNGYQYKAIVSGASPCSALTSSIVTLTVNTAVAITTQPANTTVCNAANATFSVVATGSAPTYQWQMSTNGTTYTDMSGETASSLTVSAVTLGMNGYKYRVVIAGAAPCASVTSNAATLTVSQPVAPTVTASSTDFCTGSVVTLTAGNIATDAYANSFDALPANFATSVVGSGTPSVTLNTTYKTEGTGSVLFNTASTSANVAYAMNANLNLSTASSATVTFSHIAAMEGPTTSYDYGYVEYSSNGGTTWTTFPATNYVGSAATSVFTSGNVRFTTKSYADWTAAFTGTTSVPTNALWKNETFTIPAAALTSQFRIRFRYTTDSSTNYYGWLIDNVKVSVPNGTVTWSPTTGLFTNAAATTAYTGGNAAVVYAKPTVSSSYTVTTTSSLGCTNTGSVSLNLLTPSTLSSITQPSITCSGAQTTFNLTGLLPNSTSTINYTINGAAQTAITGVVANASGNASFTVALPAVNNGRTLAITSLTRTDLTPSCTTAITANNTVVIAVQPLVTYYADADGDGFGNNAVTQITCQGQPAGYVTNNTDCDDTDNTKHATFNFYVDADGDGFGAGAPVALCAVNGTTPPTAGYVTNNTDCNDADATKNASYSFYVDADGDGYGAGSLVSVCAVNATTPPSGYSLNGTDCDDADATKWRSTTLYVDADADGYDNGTATVCWGATVPTGYSQTTLGTDCNDANASATVPVTNTSTVTACGSYVWSVNGNTYTSSGTYTSVVNSCLTEVLHLTISCSSVVTITANIEGYYDAGTHAMRPVLMNQGVGSSSTDVDHITVELHDASTYALVATTTAMLQTNGTAVATYSTAPSGSFYVVVKHRNSLETWSATPVAVGPTPASYNFTDAASKAYGNNMKMLETGVYGFYSGDINQDGFIEAQDFPPLTNDSDNFAEGNYNTDLNGDGFVEAQDFPILVNNSDNFIESIHP</sequence>